<dbReference type="PANTHER" id="PTHR45663">
    <property type="entry name" value="GEO12009P1"/>
    <property type="match status" value="1"/>
</dbReference>
<gene>
    <name evidence="2" type="ORF">BG011_001523</name>
</gene>
<dbReference type="Pfam" id="PF00085">
    <property type="entry name" value="Thioredoxin"/>
    <property type="match status" value="1"/>
</dbReference>
<keyword evidence="3" id="KW-1185">Reference proteome</keyword>
<dbReference type="PANTHER" id="PTHR45663:SF11">
    <property type="entry name" value="GEO12009P1"/>
    <property type="match status" value="1"/>
</dbReference>
<name>A0A9P6U533_9FUNG</name>
<evidence type="ECO:0000259" key="1">
    <source>
        <dbReference type="PROSITE" id="PS51352"/>
    </source>
</evidence>
<proteinExistence type="predicted"/>
<reference evidence="2" key="1">
    <citation type="journal article" date="2020" name="Fungal Divers.">
        <title>Resolving the Mortierellaceae phylogeny through synthesis of multi-gene phylogenetics and phylogenomics.</title>
        <authorList>
            <person name="Vandepol N."/>
            <person name="Liber J."/>
            <person name="Desiro A."/>
            <person name="Na H."/>
            <person name="Kennedy M."/>
            <person name="Barry K."/>
            <person name="Grigoriev I.V."/>
            <person name="Miller A.N."/>
            <person name="O'Donnell K."/>
            <person name="Stajich J.E."/>
            <person name="Bonito G."/>
        </authorList>
    </citation>
    <scope>NUCLEOTIDE SEQUENCE</scope>
    <source>
        <strain evidence="2">KOD948</strain>
    </source>
</reference>
<dbReference type="GO" id="GO:0015035">
    <property type="term" value="F:protein-disulfide reductase activity"/>
    <property type="evidence" value="ECO:0007669"/>
    <property type="project" value="TreeGrafter"/>
</dbReference>
<dbReference type="Proteomes" id="UP000726737">
    <property type="component" value="Unassembled WGS sequence"/>
</dbReference>
<dbReference type="Gene3D" id="3.40.30.10">
    <property type="entry name" value="Glutaredoxin"/>
    <property type="match status" value="1"/>
</dbReference>
<dbReference type="InterPro" id="IPR036249">
    <property type="entry name" value="Thioredoxin-like_sf"/>
</dbReference>
<evidence type="ECO:0000313" key="2">
    <source>
        <dbReference type="EMBL" id="KAG0260923.1"/>
    </source>
</evidence>
<dbReference type="SUPFAM" id="SSF52833">
    <property type="entry name" value="Thioredoxin-like"/>
    <property type="match status" value="1"/>
</dbReference>
<accession>A0A9P6U533</accession>
<dbReference type="OrthoDB" id="2121326at2759"/>
<dbReference type="GO" id="GO:0005737">
    <property type="term" value="C:cytoplasm"/>
    <property type="evidence" value="ECO:0007669"/>
    <property type="project" value="TreeGrafter"/>
</dbReference>
<protein>
    <recommendedName>
        <fullName evidence="1">Thioredoxin domain-containing protein</fullName>
    </recommendedName>
</protein>
<dbReference type="AlphaFoldDB" id="A0A9P6U533"/>
<evidence type="ECO:0000313" key="3">
    <source>
        <dbReference type="Proteomes" id="UP000726737"/>
    </source>
</evidence>
<dbReference type="InterPro" id="IPR013766">
    <property type="entry name" value="Thioredoxin_domain"/>
</dbReference>
<comment type="caution">
    <text evidence="2">The sequence shown here is derived from an EMBL/GenBank/DDBJ whole genome shotgun (WGS) entry which is preliminary data.</text>
</comment>
<feature type="domain" description="Thioredoxin" evidence="1">
    <location>
        <begin position="37"/>
        <end position="149"/>
    </location>
</feature>
<dbReference type="CDD" id="cd02947">
    <property type="entry name" value="TRX_family"/>
    <property type="match status" value="1"/>
</dbReference>
<dbReference type="PROSITE" id="PS51352">
    <property type="entry name" value="THIOREDOXIN_2"/>
    <property type="match status" value="1"/>
</dbReference>
<organism evidence="2 3">
    <name type="scientific">Mortierella polycephala</name>
    <dbReference type="NCBI Taxonomy" id="41804"/>
    <lineage>
        <taxon>Eukaryota</taxon>
        <taxon>Fungi</taxon>
        <taxon>Fungi incertae sedis</taxon>
        <taxon>Mucoromycota</taxon>
        <taxon>Mortierellomycotina</taxon>
        <taxon>Mortierellomycetes</taxon>
        <taxon>Mortierellales</taxon>
        <taxon>Mortierellaceae</taxon>
        <taxon>Mortierella</taxon>
    </lineage>
</organism>
<dbReference type="EMBL" id="JAAAJA010000140">
    <property type="protein sequence ID" value="KAG0260923.1"/>
    <property type="molecule type" value="Genomic_DNA"/>
</dbReference>
<sequence length="151" mass="16510">MNALRLASRNVHQAARLNVQGKNDMEIIDQTKTRGFQSSSLLLTGMSHDATDGNFKELVGAKEPIIVDFHADWCRPCHVLDPIIRDEVKQSGAVTLIRVNVDDCPKVASEFQIASVPCVMAFKGGKPVDKFVGALPKNAVKDFVEKHAGRA</sequence>